<evidence type="ECO:0000313" key="1">
    <source>
        <dbReference type="EMBL" id="BFG70429.1"/>
    </source>
</evidence>
<name>A0AAT9GIE7_9BACT</name>
<dbReference type="Gene3D" id="2.60.40.1120">
    <property type="entry name" value="Carboxypeptidase-like, regulatory domain"/>
    <property type="match status" value="1"/>
</dbReference>
<dbReference type="InterPro" id="IPR013784">
    <property type="entry name" value="Carb-bd-like_fold"/>
</dbReference>
<protein>
    <recommendedName>
        <fullName evidence="2">Carboxypeptidase regulatory-like domain-containing protein</fullName>
    </recommendedName>
</protein>
<dbReference type="AlphaFoldDB" id="A0AAT9GIE7"/>
<dbReference type="GO" id="GO:0030246">
    <property type="term" value="F:carbohydrate binding"/>
    <property type="evidence" value="ECO:0007669"/>
    <property type="project" value="InterPro"/>
</dbReference>
<organism evidence="1">
    <name type="scientific">Sediminibacterium sp. KACHI17</name>
    <dbReference type="NCBI Taxonomy" id="1751071"/>
    <lineage>
        <taxon>Bacteria</taxon>
        <taxon>Pseudomonadati</taxon>
        <taxon>Bacteroidota</taxon>
        <taxon>Chitinophagia</taxon>
        <taxon>Chitinophagales</taxon>
        <taxon>Chitinophagaceae</taxon>
        <taxon>Sediminibacterium</taxon>
    </lineage>
</organism>
<proteinExistence type="predicted"/>
<dbReference type="SUPFAM" id="SSF49452">
    <property type="entry name" value="Starch-binding domain-like"/>
    <property type="match status" value="1"/>
</dbReference>
<accession>A0AAT9GIE7</accession>
<reference evidence="1" key="1">
    <citation type="submission" date="2024-02" db="EMBL/GenBank/DDBJ databases">
        <title>Sediminibacterium planktonica sp. nov. and Sediminibacterium longus sp. nov., isolated from surface lake and river water.</title>
        <authorList>
            <person name="Watanabe K."/>
            <person name="Takemine S."/>
            <person name="Ishii Y."/>
            <person name="Ogata Y."/>
            <person name="Shindo C."/>
            <person name="Suda W."/>
        </authorList>
    </citation>
    <scope>NUCLEOTIDE SEQUENCE</scope>
    <source>
        <strain evidence="1">KACHI17</strain>
    </source>
</reference>
<evidence type="ECO:0008006" key="2">
    <source>
        <dbReference type="Google" id="ProtNLM"/>
    </source>
</evidence>
<dbReference type="EMBL" id="AP029612">
    <property type="protein sequence ID" value="BFG70429.1"/>
    <property type="molecule type" value="Genomic_DNA"/>
</dbReference>
<sequence>MPMKGAPENKPRPVSVTLLVYEPTNLTQVQRVETSALYTAINTRKVASVLSDSTGAFSVALPPGTYSLFVQQGKFFFANSFDSQNNIQLVTVEANKVTPFNITINSGAVY</sequence>
<gene>
    <name evidence="1" type="ORF">KACHI17_13100</name>
</gene>